<dbReference type="STRING" id="766136.BHF68_06000"/>
<dbReference type="EMBL" id="MIJE01000022">
    <property type="protein sequence ID" value="OEF97147.1"/>
    <property type="molecule type" value="Genomic_DNA"/>
</dbReference>
<evidence type="ECO:0000313" key="1">
    <source>
        <dbReference type="EMBL" id="OEF97147.1"/>
    </source>
</evidence>
<reference evidence="1 2" key="1">
    <citation type="submission" date="2016-09" db="EMBL/GenBank/DDBJ databases">
        <title>Draft genome sequence for the type strain of Desulfuribacillus alkaliarsenatis AHT28, an obligately anaerobic, sulfidogenic bacterium isolated from Russian soda lake sediments.</title>
        <authorList>
            <person name="Abin C.A."/>
            <person name="Hollibaugh J.T."/>
        </authorList>
    </citation>
    <scope>NUCLEOTIDE SEQUENCE [LARGE SCALE GENOMIC DNA]</scope>
    <source>
        <strain evidence="1 2">AHT28</strain>
    </source>
</reference>
<comment type="caution">
    <text evidence="1">The sequence shown here is derived from an EMBL/GenBank/DDBJ whole genome shotgun (WGS) entry which is preliminary data.</text>
</comment>
<accession>A0A1E5G2N3</accession>
<sequence length="79" mass="9220">MHILEKLEIVELKKEIISLLHSLHFDSCYHIEDCILDLHKFLVTLDDMEISQRNLMDLNSNQLTKEIITTGLNKKMLVG</sequence>
<gene>
    <name evidence="1" type="ORF">BHF68_06000</name>
</gene>
<dbReference type="RefSeq" id="WP_069643193.1">
    <property type="nucleotide sequence ID" value="NZ_MIJE01000022.1"/>
</dbReference>
<dbReference type="AlphaFoldDB" id="A0A1E5G2N3"/>
<evidence type="ECO:0000313" key="2">
    <source>
        <dbReference type="Proteomes" id="UP000094296"/>
    </source>
</evidence>
<keyword evidence="2" id="KW-1185">Reference proteome</keyword>
<dbReference type="OrthoDB" id="2973550at2"/>
<name>A0A1E5G2N3_9FIRM</name>
<protein>
    <submittedName>
        <fullName evidence="1">Uncharacterized protein</fullName>
    </submittedName>
</protein>
<proteinExistence type="predicted"/>
<organism evidence="1 2">
    <name type="scientific">Desulfuribacillus alkaliarsenatis</name>
    <dbReference type="NCBI Taxonomy" id="766136"/>
    <lineage>
        <taxon>Bacteria</taxon>
        <taxon>Bacillati</taxon>
        <taxon>Bacillota</taxon>
        <taxon>Desulfuribacillia</taxon>
        <taxon>Desulfuribacillales</taxon>
        <taxon>Desulfuribacillaceae</taxon>
        <taxon>Desulfuribacillus</taxon>
    </lineage>
</organism>
<dbReference type="Proteomes" id="UP000094296">
    <property type="component" value="Unassembled WGS sequence"/>
</dbReference>